<dbReference type="GO" id="GO:0033554">
    <property type="term" value="P:cellular response to stress"/>
    <property type="evidence" value="ECO:0007669"/>
    <property type="project" value="TreeGrafter"/>
</dbReference>
<dbReference type="GO" id="GO:0008379">
    <property type="term" value="F:thioredoxin peroxidase activity"/>
    <property type="evidence" value="ECO:0007669"/>
    <property type="project" value="TreeGrafter"/>
</dbReference>
<dbReference type="SUPFAM" id="SSF52833">
    <property type="entry name" value="Thioredoxin-like"/>
    <property type="match status" value="1"/>
</dbReference>
<evidence type="ECO:0000259" key="4">
    <source>
        <dbReference type="PROSITE" id="PS51352"/>
    </source>
</evidence>
<dbReference type="GO" id="GO:0045454">
    <property type="term" value="P:cell redox homeostasis"/>
    <property type="evidence" value="ECO:0007669"/>
    <property type="project" value="TreeGrafter"/>
</dbReference>
<keyword evidence="6" id="KW-1185">Reference proteome</keyword>
<reference evidence="5" key="1">
    <citation type="submission" date="2023-11" db="EMBL/GenBank/DDBJ databases">
        <authorList>
            <person name="Alioto T."/>
            <person name="Alioto T."/>
            <person name="Gomez Garrido J."/>
        </authorList>
    </citation>
    <scope>NUCLEOTIDE SEQUENCE</scope>
</reference>
<keyword evidence="5" id="KW-0575">Peroxidase</keyword>
<evidence type="ECO:0000256" key="2">
    <source>
        <dbReference type="ARBA" id="ARBA00023002"/>
    </source>
</evidence>
<evidence type="ECO:0000256" key="1">
    <source>
        <dbReference type="ARBA" id="ARBA00009796"/>
    </source>
</evidence>
<dbReference type="AlphaFoldDB" id="A0AAI8Z9J9"/>
<dbReference type="GO" id="GO:0006979">
    <property type="term" value="P:response to oxidative stress"/>
    <property type="evidence" value="ECO:0007669"/>
    <property type="project" value="TreeGrafter"/>
</dbReference>
<dbReference type="InterPro" id="IPR036249">
    <property type="entry name" value="Thioredoxin-like_sf"/>
</dbReference>
<organism evidence="5 6">
    <name type="scientific">Lecanosticta acicola</name>
    <dbReference type="NCBI Taxonomy" id="111012"/>
    <lineage>
        <taxon>Eukaryota</taxon>
        <taxon>Fungi</taxon>
        <taxon>Dikarya</taxon>
        <taxon>Ascomycota</taxon>
        <taxon>Pezizomycotina</taxon>
        <taxon>Dothideomycetes</taxon>
        <taxon>Dothideomycetidae</taxon>
        <taxon>Mycosphaerellales</taxon>
        <taxon>Mycosphaerellaceae</taxon>
        <taxon>Lecanosticta</taxon>
    </lineage>
</organism>
<accession>A0AAI8Z9J9</accession>
<sequence>MYHKVQVGHPAPDFKATAVVDGRFKHISLSSYVDANHWLILVFFPKAWSFICPTEIKAFSARLDEFLYKRSCAVVFCSTDNEHCLKAWNDTEEMEGGLGGVHIPLLSDINHKISREYGVLIEDEGVAQRALFIIDPKGRIRNITVNDADVGRSVDEAQRILDALIFKDEFGEGCPIDWKKGDKGIDVKTKTSVDGNYEIPKRLTNGWTSWARPKLSRAWSGASAHSITGAANKPVGIAPTSAGQTPAERDRSHSNLGSYPTLSSSATSVDHSPIGSPTSMNTKTFEVQLDEAINAQKNTQTMLDNMQAQMHNTSLGVGVAS</sequence>
<dbReference type="InterPro" id="IPR050217">
    <property type="entry name" value="Peroxiredoxin"/>
</dbReference>
<dbReference type="GO" id="GO:0042744">
    <property type="term" value="P:hydrogen peroxide catabolic process"/>
    <property type="evidence" value="ECO:0007669"/>
    <property type="project" value="TreeGrafter"/>
</dbReference>
<dbReference type="PANTHER" id="PTHR10681:SF128">
    <property type="entry name" value="THIOREDOXIN-DEPENDENT PEROXIDE REDUCTASE, MITOCHONDRIAL"/>
    <property type="match status" value="1"/>
</dbReference>
<dbReference type="CDD" id="cd03015">
    <property type="entry name" value="PRX_Typ2cys"/>
    <property type="match status" value="1"/>
</dbReference>
<gene>
    <name evidence="5" type="ORF">LECACI_7A010128</name>
</gene>
<name>A0AAI8Z9J9_9PEZI</name>
<dbReference type="PROSITE" id="PS51352">
    <property type="entry name" value="THIOREDOXIN_2"/>
    <property type="match status" value="1"/>
</dbReference>
<keyword evidence="2" id="KW-0560">Oxidoreductase</keyword>
<protein>
    <submittedName>
        <fullName evidence="5">Thioredoxin peroxidase</fullName>
    </submittedName>
</protein>
<dbReference type="Pfam" id="PF00578">
    <property type="entry name" value="AhpC-TSA"/>
    <property type="match status" value="1"/>
</dbReference>
<evidence type="ECO:0000313" key="5">
    <source>
        <dbReference type="EMBL" id="CAK4034970.1"/>
    </source>
</evidence>
<proteinExistence type="inferred from homology"/>
<dbReference type="PANTHER" id="PTHR10681">
    <property type="entry name" value="THIOREDOXIN PEROXIDASE"/>
    <property type="match status" value="1"/>
</dbReference>
<evidence type="ECO:0000313" key="6">
    <source>
        <dbReference type="Proteomes" id="UP001296104"/>
    </source>
</evidence>
<dbReference type="EMBL" id="CAVMBE010000158">
    <property type="protein sequence ID" value="CAK4034970.1"/>
    <property type="molecule type" value="Genomic_DNA"/>
</dbReference>
<dbReference type="InterPro" id="IPR000866">
    <property type="entry name" value="AhpC/TSA"/>
</dbReference>
<dbReference type="GO" id="GO:0005829">
    <property type="term" value="C:cytosol"/>
    <property type="evidence" value="ECO:0007669"/>
    <property type="project" value="TreeGrafter"/>
</dbReference>
<comment type="similarity">
    <text evidence="1">Belongs to the peroxiredoxin family. AhpC/Prx1 subfamily.</text>
</comment>
<dbReference type="Gene3D" id="3.40.30.10">
    <property type="entry name" value="Glutaredoxin"/>
    <property type="match status" value="1"/>
</dbReference>
<comment type="caution">
    <text evidence="5">The sequence shown here is derived from an EMBL/GenBank/DDBJ whole genome shotgun (WGS) entry which is preliminary data.</text>
</comment>
<feature type="compositionally biased region" description="Polar residues" evidence="3">
    <location>
        <begin position="254"/>
        <end position="277"/>
    </location>
</feature>
<dbReference type="Proteomes" id="UP001296104">
    <property type="component" value="Unassembled WGS sequence"/>
</dbReference>
<dbReference type="InterPro" id="IPR013766">
    <property type="entry name" value="Thioredoxin_domain"/>
</dbReference>
<feature type="domain" description="Thioredoxin" evidence="4">
    <location>
        <begin position="5"/>
        <end position="166"/>
    </location>
</feature>
<feature type="region of interest" description="Disordered" evidence="3">
    <location>
        <begin position="230"/>
        <end position="277"/>
    </location>
</feature>
<evidence type="ECO:0000256" key="3">
    <source>
        <dbReference type="SAM" id="MobiDB-lite"/>
    </source>
</evidence>